<sequence length="63" mass="7156">MSNKNKNFKISLGILVGYSIATLINMIVFDKNWIEAVTDRKLLYLLAAVVIIGFLIKKKSQKK</sequence>
<comment type="caution">
    <text evidence="2">The sequence shown here is derived from an EMBL/GenBank/DDBJ whole genome shotgun (WGS) entry which is preliminary data.</text>
</comment>
<dbReference type="EMBL" id="JACGWS010000004">
    <property type="protein sequence ID" value="MBC8754702.1"/>
    <property type="molecule type" value="Genomic_DNA"/>
</dbReference>
<feature type="transmembrane region" description="Helical" evidence="1">
    <location>
        <begin position="12"/>
        <end position="29"/>
    </location>
</feature>
<keyword evidence="1" id="KW-0812">Transmembrane</keyword>
<keyword evidence="1" id="KW-0472">Membrane</keyword>
<keyword evidence="3" id="KW-1185">Reference proteome</keyword>
<feature type="transmembrane region" description="Helical" evidence="1">
    <location>
        <begin position="41"/>
        <end position="57"/>
    </location>
</feature>
<accession>A0ABR7Q848</accession>
<organism evidence="2 3">
    <name type="scientific">Kordia aestuariivivens</name>
    <dbReference type="NCBI Taxonomy" id="2759037"/>
    <lineage>
        <taxon>Bacteria</taxon>
        <taxon>Pseudomonadati</taxon>
        <taxon>Bacteroidota</taxon>
        <taxon>Flavobacteriia</taxon>
        <taxon>Flavobacteriales</taxon>
        <taxon>Flavobacteriaceae</taxon>
        <taxon>Kordia</taxon>
    </lineage>
</organism>
<dbReference type="RefSeq" id="WP_187561752.1">
    <property type="nucleotide sequence ID" value="NZ_JACGWS010000004.1"/>
</dbReference>
<evidence type="ECO:0000313" key="2">
    <source>
        <dbReference type="EMBL" id="MBC8754702.1"/>
    </source>
</evidence>
<gene>
    <name evidence="2" type="ORF">H2O64_08470</name>
</gene>
<evidence type="ECO:0000313" key="3">
    <source>
        <dbReference type="Proteomes" id="UP000619238"/>
    </source>
</evidence>
<dbReference type="Proteomes" id="UP000619238">
    <property type="component" value="Unassembled WGS sequence"/>
</dbReference>
<proteinExistence type="predicted"/>
<evidence type="ECO:0000256" key="1">
    <source>
        <dbReference type="SAM" id="Phobius"/>
    </source>
</evidence>
<reference evidence="2 3" key="1">
    <citation type="submission" date="2020-07" db="EMBL/GenBank/DDBJ databases">
        <title>Description of Kordia aestuariivivens sp. nov., isolated from a tidal flat.</title>
        <authorList>
            <person name="Park S."/>
            <person name="Yoon J.-H."/>
        </authorList>
    </citation>
    <scope>NUCLEOTIDE SEQUENCE [LARGE SCALE GENOMIC DNA]</scope>
    <source>
        <strain evidence="2 3">YSTF-M3</strain>
    </source>
</reference>
<protein>
    <submittedName>
        <fullName evidence="2">Uncharacterized protein</fullName>
    </submittedName>
</protein>
<name>A0ABR7Q848_9FLAO</name>
<keyword evidence="1" id="KW-1133">Transmembrane helix</keyword>